<dbReference type="InterPro" id="IPR001706">
    <property type="entry name" value="Ribosomal_bL35"/>
</dbReference>
<accession>A0A2G0CEU3</accession>
<keyword evidence="2 5" id="KW-0689">Ribosomal protein</keyword>
<dbReference type="GO" id="GO:0006412">
    <property type="term" value="P:translation"/>
    <property type="evidence" value="ECO:0007669"/>
    <property type="project" value="UniProtKB-UniRule"/>
</dbReference>
<dbReference type="PANTHER" id="PTHR33343:SF1">
    <property type="entry name" value="LARGE RIBOSOMAL SUBUNIT PROTEIN BL35M"/>
    <property type="match status" value="1"/>
</dbReference>
<dbReference type="Proteomes" id="UP000226437">
    <property type="component" value="Unassembled WGS sequence"/>
</dbReference>
<keyword evidence="8" id="KW-1185">Reference proteome</keyword>
<evidence type="ECO:0000256" key="2">
    <source>
        <dbReference type="ARBA" id="ARBA00022980"/>
    </source>
</evidence>
<comment type="similarity">
    <text evidence="1 5 6">Belongs to the bacterial ribosomal protein bL35 family.</text>
</comment>
<dbReference type="PROSITE" id="PS00936">
    <property type="entry name" value="RIBOSOMAL_L35"/>
    <property type="match status" value="1"/>
</dbReference>
<evidence type="ECO:0000256" key="4">
    <source>
        <dbReference type="ARBA" id="ARBA00071664"/>
    </source>
</evidence>
<sequence>MPKMKTHSSAKKRFKITGSGKVKRFQAYTSHMMRNKSKKAKLRLRDGALVSDADEKRIKRLLCK</sequence>
<evidence type="ECO:0000313" key="8">
    <source>
        <dbReference type="Proteomes" id="UP000226437"/>
    </source>
</evidence>
<dbReference type="EMBL" id="PDLO01000003">
    <property type="protein sequence ID" value="PHK98501.1"/>
    <property type="molecule type" value="Genomic_DNA"/>
</dbReference>
<evidence type="ECO:0000313" key="7">
    <source>
        <dbReference type="EMBL" id="PHK98501.1"/>
    </source>
</evidence>
<dbReference type="SUPFAM" id="SSF143034">
    <property type="entry name" value="L35p-like"/>
    <property type="match status" value="1"/>
</dbReference>
<dbReference type="PANTHER" id="PTHR33343">
    <property type="entry name" value="54S RIBOSOMAL PROTEIN BL35M"/>
    <property type="match status" value="1"/>
</dbReference>
<comment type="caution">
    <text evidence="7">The sequence shown here is derived from an EMBL/GenBank/DDBJ whole genome shotgun (WGS) entry which is preliminary data.</text>
</comment>
<dbReference type="HAMAP" id="MF_00514">
    <property type="entry name" value="Ribosomal_bL35"/>
    <property type="match status" value="1"/>
</dbReference>
<dbReference type="GO" id="GO:0003735">
    <property type="term" value="F:structural constituent of ribosome"/>
    <property type="evidence" value="ECO:0007669"/>
    <property type="project" value="InterPro"/>
</dbReference>
<dbReference type="AlphaFoldDB" id="A0A2G0CEU3"/>
<reference evidence="7 8" key="1">
    <citation type="submission" date="2017-10" db="EMBL/GenBank/DDBJ databases">
        <title>The draft genome sequence of Lewinella marina KCTC 32374.</title>
        <authorList>
            <person name="Wang K."/>
        </authorList>
    </citation>
    <scope>NUCLEOTIDE SEQUENCE [LARGE SCALE GENOMIC DNA]</scope>
    <source>
        <strain evidence="7 8">MKG-38</strain>
    </source>
</reference>
<name>A0A2G0CEU3_9BACT</name>
<dbReference type="InterPro" id="IPR021137">
    <property type="entry name" value="Ribosomal_bL35-like"/>
</dbReference>
<evidence type="ECO:0000256" key="6">
    <source>
        <dbReference type="RuleBase" id="RU000568"/>
    </source>
</evidence>
<dbReference type="Gene3D" id="4.10.410.60">
    <property type="match status" value="1"/>
</dbReference>
<keyword evidence="3 5" id="KW-0687">Ribonucleoprotein</keyword>
<dbReference type="NCBIfam" id="TIGR00001">
    <property type="entry name" value="rpmI_bact"/>
    <property type="match status" value="1"/>
</dbReference>
<dbReference type="OrthoDB" id="47476at2"/>
<proteinExistence type="inferred from homology"/>
<organism evidence="7 8">
    <name type="scientific">Neolewinella marina</name>
    <dbReference type="NCBI Taxonomy" id="438751"/>
    <lineage>
        <taxon>Bacteria</taxon>
        <taxon>Pseudomonadati</taxon>
        <taxon>Bacteroidota</taxon>
        <taxon>Saprospiria</taxon>
        <taxon>Saprospirales</taxon>
        <taxon>Lewinellaceae</taxon>
        <taxon>Neolewinella</taxon>
    </lineage>
</organism>
<dbReference type="InterPro" id="IPR037229">
    <property type="entry name" value="Ribosomal_bL35_sf"/>
</dbReference>
<protein>
    <recommendedName>
        <fullName evidence="4 5">Large ribosomal subunit protein bL35</fullName>
    </recommendedName>
</protein>
<dbReference type="Pfam" id="PF01632">
    <property type="entry name" value="Ribosomal_L35p"/>
    <property type="match status" value="1"/>
</dbReference>
<gene>
    <name evidence="5" type="primary">rpmI</name>
    <name evidence="7" type="ORF">CGL56_08465</name>
</gene>
<dbReference type="InterPro" id="IPR018265">
    <property type="entry name" value="Ribosomal_bL35_CS"/>
</dbReference>
<dbReference type="RefSeq" id="WP_099106111.1">
    <property type="nucleotide sequence ID" value="NZ_JAATJF010000001.1"/>
</dbReference>
<dbReference type="GO" id="GO:0022625">
    <property type="term" value="C:cytosolic large ribosomal subunit"/>
    <property type="evidence" value="ECO:0007669"/>
    <property type="project" value="TreeGrafter"/>
</dbReference>
<evidence type="ECO:0000256" key="1">
    <source>
        <dbReference type="ARBA" id="ARBA00006598"/>
    </source>
</evidence>
<dbReference type="PRINTS" id="PR00064">
    <property type="entry name" value="RIBOSOMALL35"/>
</dbReference>
<evidence type="ECO:0000256" key="5">
    <source>
        <dbReference type="HAMAP-Rule" id="MF_00514"/>
    </source>
</evidence>
<dbReference type="FunFam" id="4.10.410.60:FF:000001">
    <property type="entry name" value="50S ribosomal protein L35"/>
    <property type="match status" value="1"/>
</dbReference>
<evidence type="ECO:0000256" key="3">
    <source>
        <dbReference type="ARBA" id="ARBA00023274"/>
    </source>
</evidence>